<dbReference type="FunFam" id="3.30.70.270:FF:000001">
    <property type="entry name" value="Diguanylate cyclase domain protein"/>
    <property type="match status" value="1"/>
</dbReference>
<dbReference type="GO" id="GO:0052621">
    <property type="term" value="F:diguanylate cyclase activity"/>
    <property type="evidence" value="ECO:0007669"/>
    <property type="project" value="UniProtKB-EC"/>
</dbReference>
<dbReference type="PANTHER" id="PTHR45138">
    <property type="entry name" value="REGULATORY COMPONENTS OF SENSORY TRANSDUCTION SYSTEM"/>
    <property type="match status" value="1"/>
</dbReference>
<dbReference type="SMART" id="SM00267">
    <property type="entry name" value="GGDEF"/>
    <property type="match status" value="1"/>
</dbReference>
<dbReference type="RefSeq" id="WP_023433313.1">
    <property type="nucleotide sequence ID" value="NZ_AWXZ01000039.1"/>
</dbReference>
<dbReference type="InterPro" id="IPR029787">
    <property type="entry name" value="Nucleotide_cyclase"/>
</dbReference>
<evidence type="ECO:0000256" key="1">
    <source>
        <dbReference type="ARBA" id="ARBA00012528"/>
    </source>
</evidence>
<dbReference type="CDD" id="cd01949">
    <property type="entry name" value="GGDEF"/>
    <property type="match status" value="1"/>
</dbReference>
<evidence type="ECO:0000259" key="4">
    <source>
        <dbReference type="PROSITE" id="PS50887"/>
    </source>
</evidence>
<gene>
    <name evidence="5" type="ORF">N177_3194</name>
</gene>
<evidence type="ECO:0000313" key="5">
    <source>
        <dbReference type="EMBL" id="ESR23126.1"/>
    </source>
</evidence>
<dbReference type="OrthoDB" id="9812260at2"/>
<keyword evidence="3" id="KW-0175">Coiled coil</keyword>
<dbReference type="PANTHER" id="PTHR45138:SF9">
    <property type="entry name" value="DIGUANYLATE CYCLASE DGCM-RELATED"/>
    <property type="match status" value="1"/>
</dbReference>
<comment type="caution">
    <text evidence="5">The sequence shown here is derived from an EMBL/GenBank/DDBJ whole genome shotgun (WGS) entry which is preliminary data.</text>
</comment>
<dbReference type="PROSITE" id="PS50887">
    <property type="entry name" value="GGDEF"/>
    <property type="match status" value="1"/>
</dbReference>
<dbReference type="STRING" id="631454.N177_3194"/>
<dbReference type="InterPro" id="IPR000160">
    <property type="entry name" value="GGDEF_dom"/>
</dbReference>
<feature type="coiled-coil region" evidence="3">
    <location>
        <begin position="25"/>
        <end position="52"/>
    </location>
</feature>
<dbReference type="Pfam" id="PF00990">
    <property type="entry name" value="GGDEF"/>
    <property type="match status" value="1"/>
</dbReference>
<name>V4RAC4_9HYPH</name>
<dbReference type="InterPro" id="IPR050469">
    <property type="entry name" value="Diguanylate_Cyclase"/>
</dbReference>
<evidence type="ECO:0000313" key="6">
    <source>
        <dbReference type="Proteomes" id="UP000017819"/>
    </source>
</evidence>
<dbReference type="Gene3D" id="3.30.70.270">
    <property type="match status" value="1"/>
</dbReference>
<evidence type="ECO:0000256" key="2">
    <source>
        <dbReference type="ARBA" id="ARBA00034247"/>
    </source>
</evidence>
<organism evidence="5 6">
    <name type="scientific">Lutibaculum baratangense AMV1</name>
    <dbReference type="NCBI Taxonomy" id="631454"/>
    <lineage>
        <taxon>Bacteria</taxon>
        <taxon>Pseudomonadati</taxon>
        <taxon>Pseudomonadota</taxon>
        <taxon>Alphaproteobacteria</taxon>
        <taxon>Hyphomicrobiales</taxon>
        <taxon>Tepidamorphaceae</taxon>
        <taxon>Lutibaculum</taxon>
    </lineage>
</organism>
<dbReference type="GO" id="GO:0005886">
    <property type="term" value="C:plasma membrane"/>
    <property type="evidence" value="ECO:0007669"/>
    <property type="project" value="TreeGrafter"/>
</dbReference>
<dbReference type="EMBL" id="AWXZ01000039">
    <property type="protein sequence ID" value="ESR23126.1"/>
    <property type="molecule type" value="Genomic_DNA"/>
</dbReference>
<protein>
    <recommendedName>
        <fullName evidence="1">diguanylate cyclase</fullName>
        <ecNumber evidence="1">2.7.7.65</ecNumber>
    </recommendedName>
</protein>
<proteinExistence type="predicted"/>
<evidence type="ECO:0000256" key="3">
    <source>
        <dbReference type="SAM" id="Coils"/>
    </source>
</evidence>
<sequence>MGEGRNPSRAEDESLARVSGLVDFGLELRDENERLRLELEHARARILELEALVERDSLAPVYNRRGLMRELDKAIAHCRRYGEKAVVFYVDLDRFKSINDEHGHGAGDRVIECVGEVLARATRLSDTVARVGGDEFVLILRHITLPTARTKADSLKRIVADLSIAYEGVRLSATASIGVAELSEDDTPQSILTRADAAMYAEKRAP</sequence>
<dbReference type="GO" id="GO:0043709">
    <property type="term" value="P:cell adhesion involved in single-species biofilm formation"/>
    <property type="evidence" value="ECO:0007669"/>
    <property type="project" value="TreeGrafter"/>
</dbReference>
<dbReference type="NCBIfam" id="TIGR00254">
    <property type="entry name" value="GGDEF"/>
    <property type="match status" value="1"/>
</dbReference>
<dbReference type="GO" id="GO:1902201">
    <property type="term" value="P:negative regulation of bacterial-type flagellum-dependent cell motility"/>
    <property type="evidence" value="ECO:0007669"/>
    <property type="project" value="TreeGrafter"/>
</dbReference>
<dbReference type="eggNOG" id="COG2199">
    <property type="taxonomic scope" value="Bacteria"/>
</dbReference>
<feature type="domain" description="GGDEF" evidence="4">
    <location>
        <begin position="83"/>
        <end position="206"/>
    </location>
</feature>
<dbReference type="Proteomes" id="UP000017819">
    <property type="component" value="Unassembled WGS sequence"/>
</dbReference>
<dbReference type="AlphaFoldDB" id="V4RAC4"/>
<dbReference type="InterPro" id="IPR043128">
    <property type="entry name" value="Rev_trsase/Diguanyl_cyclase"/>
</dbReference>
<keyword evidence="6" id="KW-1185">Reference proteome</keyword>
<reference evidence="5 6" key="1">
    <citation type="journal article" date="2014" name="Genome Announc.">
        <title>Draft Genome Sequence of Lutibaculum baratangense Strain AMV1T, Isolated from a Mud Volcano in Andamans, India.</title>
        <authorList>
            <person name="Singh A."/>
            <person name="Sreenivas A."/>
            <person name="Sathyanarayana Reddy G."/>
            <person name="Pinnaka A.K."/>
            <person name="Shivaji S."/>
        </authorList>
    </citation>
    <scope>NUCLEOTIDE SEQUENCE [LARGE SCALE GENOMIC DNA]</scope>
    <source>
        <strain evidence="5 6">AMV1</strain>
    </source>
</reference>
<dbReference type="SUPFAM" id="SSF55073">
    <property type="entry name" value="Nucleotide cyclase"/>
    <property type="match status" value="1"/>
</dbReference>
<dbReference type="EC" id="2.7.7.65" evidence="1"/>
<accession>V4RAC4</accession>
<comment type="catalytic activity">
    <reaction evidence="2">
        <text>2 GTP = 3',3'-c-di-GMP + 2 diphosphate</text>
        <dbReference type="Rhea" id="RHEA:24898"/>
        <dbReference type="ChEBI" id="CHEBI:33019"/>
        <dbReference type="ChEBI" id="CHEBI:37565"/>
        <dbReference type="ChEBI" id="CHEBI:58805"/>
        <dbReference type="EC" id="2.7.7.65"/>
    </reaction>
</comment>